<feature type="transmembrane region" description="Helical" evidence="11">
    <location>
        <begin position="6"/>
        <end position="30"/>
    </location>
</feature>
<proteinExistence type="inferred from homology"/>
<dbReference type="GO" id="GO:0031676">
    <property type="term" value="C:plasma membrane-derived thylakoid membrane"/>
    <property type="evidence" value="ECO:0007669"/>
    <property type="project" value="UniProtKB-SubCell"/>
</dbReference>
<dbReference type="Pfam" id="PF00796">
    <property type="entry name" value="PSI_8"/>
    <property type="match status" value="1"/>
</dbReference>
<evidence type="ECO:0000256" key="5">
    <source>
        <dbReference type="ARBA" id="ARBA00022531"/>
    </source>
</evidence>
<evidence type="ECO:0000256" key="9">
    <source>
        <dbReference type="ARBA" id="ARBA00023078"/>
    </source>
</evidence>
<dbReference type="EMBL" id="MRCG01000004">
    <property type="protein sequence ID" value="OKH49077.1"/>
    <property type="molecule type" value="Genomic_DNA"/>
</dbReference>
<dbReference type="PANTHER" id="PTHR35775">
    <property type="match status" value="1"/>
</dbReference>
<gene>
    <name evidence="11" type="primary">psaI</name>
    <name evidence="12" type="ORF">NIES30_07870</name>
</gene>
<keyword evidence="8 11" id="KW-1133">Transmembrane helix</keyword>
<evidence type="ECO:0000313" key="13">
    <source>
        <dbReference type="Proteomes" id="UP000185557"/>
    </source>
</evidence>
<protein>
    <recommendedName>
        <fullName evidence="4 11">Photosystem I reaction center subunit VIII</fullName>
    </recommendedName>
</protein>
<evidence type="ECO:0000313" key="12">
    <source>
        <dbReference type="EMBL" id="OKH49077.1"/>
    </source>
</evidence>
<keyword evidence="5 11" id="KW-0602">Photosynthesis</keyword>
<dbReference type="NCBIfam" id="TIGR03052">
    <property type="entry name" value="PS_I_psaI"/>
    <property type="match status" value="1"/>
</dbReference>
<keyword evidence="10 11" id="KW-0472">Membrane</keyword>
<evidence type="ECO:0000256" key="6">
    <source>
        <dbReference type="ARBA" id="ARBA00022692"/>
    </source>
</evidence>
<dbReference type="InterPro" id="IPR036357">
    <property type="entry name" value="PSI_PsaI_sf"/>
</dbReference>
<comment type="function">
    <text evidence="1 11">May help in the organization of the PsaL subunit.</text>
</comment>
<evidence type="ECO:0000256" key="4">
    <source>
        <dbReference type="ARBA" id="ARBA00019929"/>
    </source>
</evidence>
<dbReference type="SUPFAM" id="SSF81540">
    <property type="entry name" value="Subunit VIII of photosystem I reaction centre, PsaI"/>
    <property type="match status" value="1"/>
</dbReference>
<evidence type="ECO:0000256" key="10">
    <source>
        <dbReference type="ARBA" id="ARBA00023136"/>
    </source>
</evidence>
<comment type="caution">
    <text evidence="12">The sequence shown here is derived from an EMBL/GenBank/DDBJ whole genome shotgun (WGS) entry which is preliminary data.</text>
</comment>
<dbReference type="STRING" id="549789.NIES30_07870"/>
<evidence type="ECO:0000256" key="7">
    <source>
        <dbReference type="ARBA" id="ARBA00022836"/>
    </source>
</evidence>
<comment type="similarity">
    <text evidence="3 11">Belongs to the PsaI family.</text>
</comment>
<dbReference type="RefSeq" id="WP_073607859.1">
    <property type="nucleotide sequence ID" value="NZ_MRCG01000004.1"/>
</dbReference>
<evidence type="ECO:0000256" key="3">
    <source>
        <dbReference type="ARBA" id="ARBA00005252"/>
    </source>
</evidence>
<organism evidence="12 13">
    <name type="scientific">Phormidium tenue NIES-30</name>
    <dbReference type="NCBI Taxonomy" id="549789"/>
    <lineage>
        <taxon>Bacteria</taxon>
        <taxon>Bacillati</taxon>
        <taxon>Cyanobacteriota</taxon>
        <taxon>Cyanophyceae</taxon>
        <taxon>Oscillatoriophycideae</taxon>
        <taxon>Oscillatoriales</taxon>
        <taxon>Oscillatoriaceae</taxon>
        <taxon>Phormidium</taxon>
    </lineage>
</organism>
<dbReference type="AlphaFoldDB" id="A0A1U7J7N8"/>
<accession>A0A1U7J7N8</accession>
<evidence type="ECO:0000256" key="8">
    <source>
        <dbReference type="ARBA" id="ARBA00022989"/>
    </source>
</evidence>
<dbReference type="GO" id="GO:0009522">
    <property type="term" value="C:photosystem I"/>
    <property type="evidence" value="ECO:0007669"/>
    <property type="project" value="UniProtKB-KW"/>
</dbReference>
<keyword evidence="13" id="KW-1185">Reference proteome</keyword>
<reference evidence="12 13" key="1">
    <citation type="submission" date="2016-11" db="EMBL/GenBank/DDBJ databases">
        <title>Draft Genome Sequences of Nine Cyanobacterial Strains from Diverse Habitats.</title>
        <authorList>
            <person name="Zhu T."/>
            <person name="Hou S."/>
            <person name="Lu X."/>
            <person name="Hess W.R."/>
        </authorList>
    </citation>
    <scope>NUCLEOTIDE SEQUENCE [LARGE SCALE GENOMIC DNA]</scope>
    <source>
        <strain evidence="12 13">NIES-30</strain>
    </source>
</reference>
<dbReference type="OrthoDB" id="467737at2"/>
<evidence type="ECO:0000256" key="1">
    <source>
        <dbReference type="ARBA" id="ARBA00003541"/>
    </source>
</evidence>
<keyword evidence="9 11" id="KW-0793">Thylakoid</keyword>
<evidence type="ECO:0000256" key="11">
    <source>
        <dbReference type="HAMAP-Rule" id="MF_00431"/>
    </source>
</evidence>
<dbReference type="HAMAP" id="MF_00431">
    <property type="entry name" value="PSI_PsaI"/>
    <property type="match status" value="1"/>
</dbReference>
<dbReference type="PANTHER" id="PTHR35775:SF2">
    <property type="entry name" value="PHOTOSYSTEM I REACTION CENTER SUBUNIT VIII"/>
    <property type="match status" value="1"/>
</dbReference>
<dbReference type="NCBIfam" id="NF008830">
    <property type="entry name" value="PRK11877.1"/>
    <property type="match status" value="1"/>
</dbReference>
<name>A0A1U7J7N8_9CYAN</name>
<dbReference type="InterPro" id="IPR001302">
    <property type="entry name" value="PSI_PsaI"/>
</dbReference>
<sequence length="42" mass="4573">MPAAFLPSILVPLVGIVFPAVAMAFLFLYIERDDAAEPLKKP</sequence>
<evidence type="ECO:0000256" key="2">
    <source>
        <dbReference type="ARBA" id="ARBA00004376"/>
    </source>
</evidence>
<comment type="subcellular location">
    <subcellularLocation>
        <location evidence="2 11">Cellular thylakoid membrane</location>
        <topology evidence="2 11">Single-pass membrane protein</topology>
    </subcellularLocation>
</comment>
<dbReference type="GO" id="GO:0015979">
    <property type="term" value="P:photosynthesis"/>
    <property type="evidence" value="ECO:0007669"/>
    <property type="project" value="UniProtKB-UniRule"/>
</dbReference>
<dbReference type="Proteomes" id="UP000185557">
    <property type="component" value="Unassembled WGS sequence"/>
</dbReference>
<keyword evidence="7 11" id="KW-0603">Photosystem I</keyword>
<keyword evidence="6 11" id="KW-0812">Transmembrane</keyword>